<evidence type="ECO:0000256" key="1">
    <source>
        <dbReference type="ARBA" id="ARBA00022737"/>
    </source>
</evidence>
<dbReference type="SUPFAM" id="SSF48452">
    <property type="entry name" value="TPR-like"/>
    <property type="match status" value="2"/>
</dbReference>
<keyword evidence="2 3" id="KW-0802">TPR repeat</keyword>
<dbReference type="PANTHER" id="PTHR44943:SF8">
    <property type="entry name" value="TPR REPEAT-CONTAINING PROTEIN MJ0263"/>
    <property type="match status" value="1"/>
</dbReference>
<accession>A0A166D0V9</accession>
<feature type="repeat" description="TPR" evidence="3">
    <location>
        <begin position="145"/>
        <end position="178"/>
    </location>
</feature>
<dbReference type="InterPro" id="IPR011990">
    <property type="entry name" value="TPR-like_helical_dom_sf"/>
</dbReference>
<evidence type="ECO:0000256" key="3">
    <source>
        <dbReference type="PROSITE-ProRule" id="PRU00339"/>
    </source>
</evidence>
<dbReference type="RefSeq" id="WP_169805775.1">
    <property type="nucleotide sequence ID" value="NZ_LWMV01000051.1"/>
</dbReference>
<keyword evidence="5" id="KW-1185">Reference proteome</keyword>
<evidence type="ECO:0000313" key="4">
    <source>
        <dbReference type="EMBL" id="KZX15084.1"/>
    </source>
</evidence>
<sequence length="342" mass="40240">MSEKIEKTIKRLNKLIKAGNSAKALKTGNKFLKKYPDNLDFVLIKSKILFNLEKYEELYEFLNRYDEDIYENLELVKLKTKLLQHFQLMDEIVKFVNKSLIYYPDDLELRNINIDTVGNYVEIEDEALLQEIVKVNPNNSEGYISLAYVYINYGREDCSKYDQAIGYFDRAIELQKSDPYYDNEPTWLYIDKGDALIESKKYQEAISTFDLIPDEDINAEIKIRQKAIIYRKIGDYDKALKLIDLAIEKDEDDDSYLKEIKGTIYLCMEDYDSAIEYFNQSSAKGWDASYYIALALKGKKEYDKAIEFLNKIKHNEYLLKNGKTDFEYEKAQKLIKTINDLI</sequence>
<organism evidence="4 5">
    <name type="scientific">Methanobrevibacter curvatus</name>
    <dbReference type="NCBI Taxonomy" id="49547"/>
    <lineage>
        <taxon>Archaea</taxon>
        <taxon>Methanobacteriati</taxon>
        <taxon>Methanobacteriota</taxon>
        <taxon>Methanomada group</taxon>
        <taxon>Methanobacteria</taxon>
        <taxon>Methanobacteriales</taxon>
        <taxon>Methanobacteriaceae</taxon>
        <taxon>Methanobrevibacter</taxon>
    </lineage>
</organism>
<dbReference type="Proteomes" id="UP000077245">
    <property type="component" value="Unassembled WGS sequence"/>
</dbReference>
<dbReference type="PATRIC" id="fig|49547.3.peg.331"/>
<dbReference type="OrthoDB" id="115601at2157"/>
<dbReference type="InterPro" id="IPR019734">
    <property type="entry name" value="TPR_rpt"/>
</dbReference>
<comment type="caution">
    <text evidence="4">The sequence shown here is derived from an EMBL/GenBank/DDBJ whole genome shotgun (WGS) entry which is preliminary data.</text>
</comment>
<protein>
    <submittedName>
        <fullName evidence="4">Anaphase-promoting complex, cyclosome, subunit 3</fullName>
    </submittedName>
</protein>
<dbReference type="Pfam" id="PF13174">
    <property type="entry name" value="TPR_6"/>
    <property type="match status" value="1"/>
</dbReference>
<evidence type="ECO:0000256" key="2">
    <source>
        <dbReference type="ARBA" id="ARBA00022803"/>
    </source>
</evidence>
<dbReference type="Pfam" id="PF13176">
    <property type="entry name" value="TPR_7"/>
    <property type="match status" value="1"/>
</dbReference>
<dbReference type="STRING" id="49547.MBCUR_03190"/>
<keyword evidence="1" id="KW-0677">Repeat</keyword>
<dbReference type="Gene3D" id="1.25.40.10">
    <property type="entry name" value="Tetratricopeptide repeat domain"/>
    <property type="match status" value="3"/>
</dbReference>
<reference evidence="4 5" key="1">
    <citation type="submission" date="2016-04" db="EMBL/GenBank/DDBJ databases">
        <title>Genome sequence of Methanobrevibacter curvatus DSM 11111.</title>
        <authorList>
            <person name="Poehlein A."/>
            <person name="Seedorf H."/>
            <person name="Daniel R."/>
        </authorList>
    </citation>
    <scope>NUCLEOTIDE SEQUENCE [LARGE SCALE GENOMIC DNA]</scope>
    <source>
        <strain evidence="4 5">DSM 11111</strain>
    </source>
</reference>
<dbReference type="EMBL" id="LWMV01000051">
    <property type="protein sequence ID" value="KZX15084.1"/>
    <property type="molecule type" value="Genomic_DNA"/>
</dbReference>
<dbReference type="PANTHER" id="PTHR44943">
    <property type="entry name" value="CELLULOSE SYNTHASE OPERON PROTEIN C"/>
    <property type="match status" value="1"/>
</dbReference>
<gene>
    <name evidence="4" type="ORF">MBCUR_03190</name>
</gene>
<name>A0A166D0V9_9EURY</name>
<dbReference type="InterPro" id="IPR051685">
    <property type="entry name" value="Ycf3/AcsC/BcsC/TPR_MFPF"/>
</dbReference>
<proteinExistence type="predicted"/>
<dbReference type="AlphaFoldDB" id="A0A166D0V9"/>
<dbReference type="SMART" id="SM00028">
    <property type="entry name" value="TPR"/>
    <property type="match status" value="3"/>
</dbReference>
<dbReference type="PROSITE" id="PS50005">
    <property type="entry name" value="TPR"/>
    <property type="match status" value="1"/>
</dbReference>
<evidence type="ECO:0000313" key="5">
    <source>
        <dbReference type="Proteomes" id="UP000077245"/>
    </source>
</evidence>